<feature type="region of interest" description="Disordered" evidence="1">
    <location>
        <begin position="119"/>
        <end position="184"/>
    </location>
</feature>
<protein>
    <submittedName>
        <fullName evidence="2">Uncharacterized protein</fullName>
    </submittedName>
</protein>
<name>A0A433DGK6_9FUNG</name>
<keyword evidence="3" id="KW-1185">Reference proteome</keyword>
<evidence type="ECO:0000313" key="2">
    <source>
        <dbReference type="EMBL" id="RUP49991.1"/>
    </source>
</evidence>
<dbReference type="OrthoDB" id="19659at2759"/>
<comment type="caution">
    <text evidence="2">The sequence shown here is derived from an EMBL/GenBank/DDBJ whole genome shotgun (WGS) entry which is preliminary data.</text>
</comment>
<dbReference type="Proteomes" id="UP000268093">
    <property type="component" value="Unassembled WGS sequence"/>
</dbReference>
<feature type="region of interest" description="Disordered" evidence="1">
    <location>
        <begin position="84"/>
        <end position="105"/>
    </location>
</feature>
<dbReference type="EMBL" id="RBNI01001785">
    <property type="protein sequence ID" value="RUP49991.1"/>
    <property type="molecule type" value="Genomic_DNA"/>
</dbReference>
<evidence type="ECO:0000313" key="3">
    <source>
        <dbReference type="Proteomes" id="UP000268093"/>
    </source>
</evidence>
<dbReference type="AlphaFoldDB" id="A0A433DGK6"/>
<sequence length="184" mass="19252">MASEVETESVSSIVLQTHGQDLEDAFDIATASAVPLLSEGFAANFMPILEKVDRQLRDLEYGEPEKVVGTNKRNKRVCGTRLRPLGHQLDARQNSAIPKQAAKNPIDDAGGAIALEEPAASRGATPRHAAGARDADGGNPAAGTGARPSCGGEGGRAIRDARGSGACGNDRHRDDDGREEEGEN</sequence>
<accession>A0A433DGK6</accession>
<proteinExistence type="predicted"/>
<gene>
    <name evidence="2" type="ORF">BC936DRAFT_140769</name>
</gene>
<organism evidence="2 3">
    <name type="scientific">Jimgerdemannia flammicorona</name>
    <dbReference type="NCBI Taxonomy" id="994334"/>
    <lineage>
        <taxon>Eukaryota</taxon>
        <taxon>Fungi</taxon>
        <taxon>Fungi incertae sedis</taxon>
        <taxon>Mucoromycota</taxon>
        <taxon>Mucoromycotina</taxon>
        <taxon>Endogonomycetes</taxon>
        <taxon>Endogonales</taxon>
        <taxon>Endogonaceae</taxon>
        <taxon>Jimgerdemannia</taxon>
    </lineage>
</organism>
<evidence type="ECO:0000256" key="1">
    <source>
        <dbReference type="SAM" id="MobiDB-lite"/>
    </source>
</evidence>
<reference evidence="2 3" key="1">
    <citation type="journal article" date="2018" name="New Phytol.">
        <title>Phylogenomics of Endogonaceae and evolution of mycorrhizas within Mucoromycota.</title>
        <authorList>
            <person name="Chang Y."/>
            <person name="Desiro A."/>
            <person name="Na H."/>
            <person name="Sandor L."/>
            <person name="Lipzen A."/>
            <person name="Clum A."/>
            <person name="Barry K."/>
            <person name="Grigoriev I.V."/>
            <person name="Martin F.M."/>
            <person name="Stajich J.E."/>
            <person name="Smith M.E."/>
            <person name="Bonito G."/>
            <person name="Spatafora J.W."/>
        </authorList>
    </citation>
    <scope>NUCLEOTIDE SEQUENCE [LARGE SCALE GENOMIC DNA]</scope>
    <source>
        <strain evidence="2 3">GMNB39</strain>
    </source>
</reference>